<accession>A0A811UC08</accession>
<protein>
    <submittedName>
        <fullName evidence="1">(Mediterranean fruit fly) hypothetical protein</fullName>
    </submittedName>
</protein>
<sequence length="155" mass="17029">MALLLAITSKDTLTLPFAGNTTIATAIQVNTTKSTMVVLCQHNHGHWHNFSTPISKRTSENATTQSLSDLKRLQGLFVFGKVAFRRISNYESCPCYKCEFMAMSKCIAHIHTYAHLQQAITITVLTINYKAGGISGVVKFQANQEGAKNKNASGY</sequence>
<comment type="caution">
    <text evidence="1">The sequence shown here is derived from an EMBL/GenBank/DDBJ whole genome shotgun (WGS) entry which is preliminary data.</text>
</comment>
<organism evidence="1 2">
    <name type="scientific">Ceratitis capitata</name>
    <name type="common">Mediterranean fruit fly</name>
    <name type="synonym">Tephritis capitata</name>
    <dbReference type="NCBI Taxonomy" id="7213"/>
    <lineage>
        <taxon>Eukaryota</taxon>
        <taxon>Metazoa</taxon>
        <taxon>Ecdysozoa</taxon>
        <taxon>Arthropoda</taxon>
        <taxon>Hexapoda</taxon>
        <taxon>Insecta</taxon>
        <taxon>Pterygota</taxon>
        <taxon>Neoptera</taxon>
        <taxon>Endopterygota</taxon>
        <taxon>Diptera</taxon>
        <taxon>Brachycera</taxon>
        <taxon>Muscomorpha</taxon>
        <taxon>Tephritoidea</taxon>
        <taxon>Tephritidae</taxon>
        <taxon>Ceratitis</taxon>
        <taxon>Ceratitis</taxon>
    </lineage>
</organism>
<name>A0A811UC08_CERCA</name>
<gene>
    <name evidence="1" type="ORF">CCAP1982_LOCUS3564</name>
</gene>
<dbReference type="AlphaFoldDB" id="A0A811UC08"/>
<evidence type="ECO:0000313" key="1">
    <source>
        <dbReference type="EMBL" id="CAD6994833.1"/>
    </source>
</evidence>
<dbReference type="Proteomes" id="UP000606786">
    <property type="component" value="Unassembled WGS sequence"/>
</dbReference>
<proteinExistence type="predicted"/>
<evidence type="ECO:0000313" key="2">
    <source>
        <dbReference type="Proteomes" id="UP000606786"/>
    </source>
</evidence>
<dbReference type="EMBL" id="CAJHJT010000001">
    <property type="protein sequence ID" value="CAD6994833.1"/>
    <property type="molecule type" value="Genomic_DNA"/>
</dbReference>
<reference evidence="1" key="1">
    <citation type="submission" date="2020-11" db="EMBL/GenBank/DDBJ databases">
        <authorList>
            <person name="Whitehead M."/>
        </authorList>
    </citation>
    <scope>NUCLEOTIDE SEQUENCE</scope>
    <source>
        <strain evidence="1">EGII</strain>
    </source>
</reference>
<keyword evidence="2" id="KW-1185">Reference proteome</keyword>